<comment type="caution">
    <text evidence="3">The sequence shown here is derived from an EMBL/GenBank/DDBJ whole genome shotgun (WGS) entry which is preliminary data.</text>
</comment>
<dbReference type="InterPro" id="IPR000210">
    <property type="entry name" value="BTB/POZ_dom"/>
</dbReference>
<accession>A0AA36HGR4</accession>
<name>A0AA36HGR4_CYLNA</name>
<reference evidence="3" key="1">
    <citation type="submission" date="2023-07" db="EMBL/GenBank/DDBJ databases">
        <authorList>
            <consortium name="CYATHOMIX"/>
        </authorList>
    </citation>
    <scope>NUCLEOTIDE SEQUENCE</scope>
    <source>
        <strain evidence="3">N/A</strain>
    </source>
</reference>
<feature type="compositionally biased region" description="Low complexity" evidence="1">
    <location>
        <begin position="117"/>
        <end position="133"/>
    </location>
</feature>
<evidence type="ECO:0000259" key="2">
    <source>
        <dbReference type="SMART" id="SM00225"/>
    </source>
</evidence>
<dbReference type="InterPro" id="IPR045068">
    <property type="entry name" value="BACURD1-3"/>
</dbReference>
<evidence type="ECO:0000256" key="1">
    <source>
        <dbReference type="SAM" id="MobiDB-lite"/>
    </source>
</evidence>
<dbReference type="InterPro" id="IPR011333">
    <property type="entry name" value="SKP1/BTB/POZ_sf"/>
</dbReference>
<evidence type="ECO:0000313" key="4">
    <source>
        <dbReference type="Proteomes" id="UP001176961"/>
    </source>
</evidence>
<dbReference type="InterPro" id="IPR003131">
    <property type="entry name" value="T1-type_BTB"/>
</dbReference>
<protein>
    <recommendedName>
        <fullName evidence="2">BTB domain-containing protein</fullName>
    </recommendedName>
</protein>
<evidence type="ECO:0000313" key="3">
    <source>
        <dbReference type="EMBL" id="CAJ0609779.1"/>
    </source>
</evidence>
<gene>
    <name evidence="3" type="ORF">CYNAS_LOCUS21762</name>
</gene>
<proteinExistence type="predicted"/>
<dbReference type="Pfam" id="PF02214">
    <property type="entry name" value="BTB_2"/>
    <property type="match status" value="1"/>
</dbReference>
<feature type="domain" description="BTB" evidence="2">
    <location>
        <begin position="1"/>
        <end position="95"/>
    </location>
</feature>
<dbReference type="AlphaFoldDB" id="A0AA36HGR4"/>
<sequence>MVVVNVGGKRFHTSLETLMSCPGANDEKLCLDYSTEEIFIDRDPKMFGYILNYLRDGRVHVPKNGHVIALLLQEAVFYGLGTLAERLHNELRLFHDYITIDAEESGGAREPEEAETSRLSSSIHSQHSSGDVSESAMYSDTCED</sequence>
<dbReference type="PANTHER" id="PTHR11145:SF8">
    <property type="entry name" value="RE57120P"/>
    <property type="match status" value="1"/>
</dbReference>
<dbReference type="SUPFAM" id="SSF54695">
    <property type="entry name" value="POZ domain"/>
    <property type="match status" value="1"/>
</dbReference>
<feature type="region of interest" description="Disordered" evidence="1">
    <location>
        <begin position="104"/>
        <end position="144"/>
    </location>
</feature>
<dbReference type="EMBL" id="CATQJL010000326">
    <property type="protein sequence ID" value="CAJ0609779.1"/>
    <property type="molecule type" value="Genomic_DNA"/>
</dbReference>
<dbReference type="CDD" id="cd18316">
    <property type="entry name" value="BTB_POZ_KCTD-like"/>
    <property type="match status" value="1"/>
</dbReference>
<dbReference type="Proteomes" id="UP001176961">
    <property type="component" value="Unassembled WGS sequence"/>
</dbReference>
<dbReference type="PANTHER" id="PTHR11145">
    <property type="entry name" value="BTB/POZ DOMAIN-CONTAINING ADAPTER FOR CUL3-MEDIATED RHOA DEGRADATION PROTEIN FAMILY MEMBER"/>
    <property type="match status" value="1"/>
</dbReference>
<organism evidence="3 4">
    <name type="scientific">Cylicocyclus nassatus</name>
    <name type="common">Nematode worm</name>
    <dbReference type="NCBI Taxonomy" id="53992"/>
    <lineage>
        <taxon>Eukaryota</taxon>
        <taxon>Metazoa</taxon>
        <taxon>Ecdysozoa</taxon>
        <taxon>Nematoda</taxon>
        <taxon>Chromadorea</taxon>
        <taxon>Rhabditida</taxon>
        <taxon>Rhabditina</taxon>
        <taxon>Rhabditomorpha</taxon>
        <taxon>Strongyloidea</taxon>
        <taxon>Strongylidae</taxon>
        <taxon>Cylicocyclus</taxon>
    </lineage>
</organism>
<dbReference type="Gene3D" id="3.30.710.10">
    <property type="entry name" value="Potassium Channel Kv1.1, Chain A"/>
    <property type="match status" value="1"/>
</dbReference>
<dbReference type="SMART" id="SM00225">
    <property type="entry name" value="BTB"/>
    <property type="match status" value="1"/>
</dbReference>
<dbReference type="GO" id="GO:0051260">
    <property type="term" value="P:protein homooligomerization"/>
    <property type="evidence" value="ECO:0007669"/>
    <property type="project" value="InterPro"/>
</dbReference>
<keyword evidence="4" id="KW-1185">Reference proteome</keyword>